<dbReference type="Proteomes" id="UP001262754">
    <property type="component" value="Unassembled WGS sequence"/>
</dbReference>
<name>A0ABU1N0W6_9CAUL</name>
<proteinExistence type="predicted"/>
<organism evidence="1 2">
    <name type="scientific">Caulobacter rhizosphaerae</name>
    <dbReference type="NCBI Taxonomy" id="2010972"/>
    <lineage>
        <taxon>Bacteria</taxon>
        <taxon>Pseudomonadati</taxon>
        <taxon>Pseudomonadota</taxon>
        <taxon>Alphaproteobacteria</taxon>
        <taxon>Caulobacterales</taxon>
        <taxon>Caulobacteraceae</taxon>
        <taxon>Caulobacter</taxon>
    </lineage>
</organism>
<dbReference type="RefSeq" id="WP_255355533.1">
    <property type="nucleotide sequence ID" value="NZ_JAVDRL010000007.1"/>
</dbReference>
<evidence type="ECO:0000313" key="2">
    <source>
        <dbReference type="Proteomes" id="UP001262754"/>
    </source>
</evidence>
<sequence>MKLLLISGVAVLSFLFASVDKLSAPLPDAATPWAASQPIHSPR</sequence>
<evidence type="ECO:0000313" key="1">
    <source>
        <dbReference type="EMBL" id="MDR6532073.1"/>
    </source>
</evidence>
<comment type="caution">
    <text evidence="1">The sequence shown here is derived from an EMBL/GenBank/DDBJ whole genome shotgun (WGS) entry which is preliminary data.</text>
</comment>
<accession>A0ABU1N0W6</accession>
<dbReference type="EMBL" id="JAVDRL010000007">
    <property type="protein sequence ID" value="MDR6532073.1"/>
    <property type="molecule type" value="Genomic_DNA"/>
</dbReference>
<gene>
    <name evidence="1" type="ORF">J2800_002826</name>
</gene>
<reference evidence="1 2" key="1">
    <citation type="submission" date="2023-07" db="EMBL/GenBank/DDBJ databases">
        <title>Sorghum-associated microbial communities from plants grown in Nebraska, USA.</title>
        <authorList>
            <person name="Schachtman D."/>
        </authorList>
    </citation>
    <scope>NUCLEOTIDE SEQUENCE [LARGE SCALE GENOMIC DNA]</scope>
    <source>
        <strain evidence="1 2">DS2154</strain>
    </source>
</reference>
<protein>
    <submittedName>
        <fullName evidence="1">Uncharacterized protein</fullName>
    </submittedName>
</protein>
<keyword evidence="2" id="KW-1185">Reference proteome</keyword>